<dbReference type="NCBIfam" id="TIGR00521">
    <property type="entry name" value="coaBC_dfp"/>
    <property type="match status" value="1"/>
</dbReference>
<dbReference type="EC" id="6.3.2.5" evidence="3"/>
<evidence type="ECO:0000256" key="3">
    <source>
        <dbReference type="HAMAP-Rule" id="MF_02225"/>
    </source>
</evidence>
<dbReference type="EMBL" id="LT629776">
    <property type="protein sequence ID" value="SDS50842.1"/>
    <property type="molecule type" value="Genomic_DNA"/>
</dbReference>
<comment type="function">
    <text evidence="3">Catalyzes two sequential steps in the biosynthesis of coenzyme A. In the first step cysteine is conjugated to 4'-phosphopantothenate to form 4-phosphopantothenoylcysteine. In the second step the latter compound is decarboxylated to form 4'-phosphopantotheine.</text>
</comment>
<dbReference type="GO" id="GO:0046872">
    <property type="term" value="F:metal ion binding"/>
    <property type="evidence" value="ECO:0007669"/>
    <property type="project" value="UniProtKB-KW"/>
</dbReference>
<dbReference type="AlphaFoldDB" id="A0A1H1SS81"/>
<dbReference type="Pfam" id="PF04127">
    <property type="entry name" value="DFP"/>
    <property type="match status" value="1"/>
</dbReference>
<dbReference type="InterPro" id="IPR005252">
    <property type="entry name" value="CoaBC"/>
</dbReference>
<dbReference type="STRING" id="545619.SAMN04489860_1707"/>
<keyword evidence="8" id="KW-1185">Reference proteome</keyword>
<comment type="pathway">
    <text evidence="3 4">Cofactor biosynthesis; coenzyme A biosynthesis; CoA from (R)-pantothenate: step 3/5.</text>
</comment>
<feature type="region of interest" description="Phosphopantothenoylcysteine decarboxylase" evidence="3">
    <location>
        <begin position="1"/>
        <end position="183"/>
    </location>
</feature>
<dbReference type="eggNOG" id="COG0452">
    <property type="taxonomic scope" value="Bacteria"/>
</dbReference>
<dbReference type="GO" id="GO:0015937">
    <property type="term" value="P:coenzyme A biosynthetic process"/>
    <property type="evidence" value="ECO:0007669"/>
    <property type="project" value="UniProtKB-UniRule"/>
</dbReference>
<feature type="binding site" evidence="3">
    <location>
        <position position="322"/>
    </location>
    <ligand>
        <name>CTP</name>
        <dbReference type="ChEBI" id="CHEBI:37563"/>
    </ligand>
</feature>
<dbReference type="InterPro" id="IPR035929">
    <property type="entry name" value="CoaB-like_sf"/>
</dbReference>
<evidence type="ECO:0000256" key="2">
    <source>
        <dbReference type="ARBA" id="ARBA00023239"/>
    </source>
</evidence>
<feature type="domain" description="DNA/pantothenate metabolism flavoprotein C-terminal" evidence="6">
    <location>
        <begin position="179"/>
        <end position="396"/>
    </location>
</feature>
<gene>
    <name evidence="3" type="primary">coaBC</name>
    <name evidence="7" type="ORF">SAMN04489860_1707</name>
</gene>
<keyword evidence="3" id="KW-0479">Metal-binding</keyword>
<dbReference type="Gene3D" id="3.40.50.1950">
    <property type="entry name" value="Flavin prenyltransferase-like"/>
    <property type="match status" value="1"/>
</dbReference>
<reference evidence="7 8" key="1">
    <citation type="submission" date="2016-10" db="EMBL/GenBank/DDBJ databases">
        <authorList>
            <person name="de Groot N.N."/>
        </authorList>
    </citation>
    <scope>NUCLEOTIDE SEQUENCE [LARGE SCALE GENOMIC DNA]</scope>
    <source>
        <strain evidence="7 8">DSM 22126</strain>
    </source>
</reference>
<dbReference type="InterPro" id="IPR007085">
    <property type="entry name" value="DNA/pantothenate-metab_flavo_C"/>
</dbReference>
<dbReference type="Gene3D" id="3.40.50.10300">
    <property type="entry name" value="CoaB-like"/>
    <property type="match status" value="1"/>
</dbReference>
<dbReference type="PANTHER" id="PTHR14359:SF6">
    <property type="entry name" value="PHOSPHOPANTOTHENOYLCYSTEINE DECARBOXYLASE"/>
    <property type="match status" value="1"/>
</dbReference>
<feature type="binding site" evidence="3">
    <location>
        <position position="340"/>
    </location>
    <ligand>
        <name>CTP</name>
        <dbReference type="ChEBI" id="CHEBI:37563"/>
    </ligand>
</feature>
<name>A0A1H1SS81_9CELL</name>
<dbReference type="InterPro" id="IPR036551">
    <property type="entry name" value="Flavin_trans-like"/>
</dbReference>
<keyword evidence="3 4" id="KW-0285">Flavoprotein</keyword>
<dbReference type="SUPFAM" id="SSF102645">
    <property type="entry name" value="CoaB-like"/>
    <property type="match status" value="1"/>
</dbReference>
<feature type="domain" description="Flavoprotein" evidence="5">
    <location>
        <begin position="1"/>
        <end position="170"/>
    </location>
</feature>
<comment type="catalytic activity">
    <reaction evidence="3 4">
        <text>(R)-4'-phosphopantothenate + L-cysteine + CTP = N-[(R)-4-phosphopantothenoyl]-L-cysteine + CMP + diphosphate + H(+)</text>
        <dbReference type="Rhea" id="RHEA:19397"/>
        <dbReference type="ChEBI" id="CHEBI:10986"/>
        <dbReference type="ChEBI" id="CHEBI:15378"/>
        <dbReference type="ChEBI" id="CHEBI:33019"/>
        <dbReference type="ChEBI" id="CHEBI:35235"/>
        <dbReference type="ChEBI" id="CHEBI:37563"/>
        <dbReference type="ChEBI" id="CHEBI:59458"/>
        <dbReference type="ChEBI" id="CHEBI:60377"/>
        <dbReference type="EC" id="6.3.2.5"/>
    </reaction>
</comment>
<comment type="function">
    <text evidence="4">Catalyzes two steps in the biosynthesis of coenzyme A. In the first step cysteine is conjugated to 4'-phosphopantothenate to form 4-phosphopantothenoylcysteine, in the latter compound is decarboxylated to form 4'-phosphopantotheine.</text>
</comment>
<keyword evidence="3 4" id="KW-0436">Ligase</keyword>
<dbReference type="Pfam" id="PF02441">
    <property type="entry name" value="Flavoprotein"/>
    <property type="match status" value="1"/>
</dbReference>
<dbReference type="EC" id="4.1.1.36" evidence="3"/>
<feature type="binding site" evidence="3">
    <location>
        <position position="344"/>
    </location>
    <ligand>
        <name>CTP</name>
        <dbReference type="ChEBI" id="CHEBI:37563"/>
    </ligand>
</feature>
<accession>A0A1H1SS81</accession>
<comment type="cofactor">
    <cofactor evidence="3">
        <name>Mg(2+)</name>
        <dbReference type="ChEBI" id="CHEBI:18420"/>
    </cofactor>
</comment>
<organism evidence="7 8">
    <name type="scientific">Paraoerskovia marina</name>
    <dbReference type="NCBI Taxonomy" id="545619"/>
    <lineage>
        <taxon>Bacteria</taxon>
        <taxon>Bacillati</taxon>
        <taxon>Actinomycetota</taxon>
        <taxon>Actinomycetes</taxon>
        <taxon>Micrococcales</taxon>
        <taxon>Cellulomonadaceae</taxon>
        <taxon>Paraoerskovia</taxon>
    </lineage>
</organism>
<dbReference type="RefSeq" id="WP_083372237.1">
    <property type="nucleotide sequence ID" value="NZ_LT629776.1"/>
</dbReference>
<dbReference type="HAMAP" id="MF_02225">
    <property type="entry name" value="CoaBC"/>
    <property type="match status" value="1"/>
</dbReference>
<dbReference type="GO" id="GO:0004632">
    <property type="term" value="F:phosphopantothenate--cysteine ligase activity"/>
    <property type="evidence" value="ECO:0007669"/>
    <property type="project" value="UniProtKB-UniRule"/>
</dbReference>
<feature type="binding site" evidence="3">
    <location>
        <position position="274"/>
    </location>
    <ligand>
        <name>CTP</name>
        <dbReference type="ChEBI" id="CHEBI:37563"/>
    </ligand>
</feature>
<dbReference type="InterPro" id="IPR003382">
    <property type="entry name" value="Flavoprotein"/>
</dbReference>
<keyword evidence="2 3" id="KW-0456">Lyase</keyword>
<keyword evidence="3" id="KW-0460">Magnesium</keyword>
<evidence type="ECO:0000259" key="6">
    <source>
        <dbReference type="Pfam" id="PF04127"/>
    </source>
</evidence>
<dbReference type="SUPFAM" id="SSF52507">
    <property type="entry name" value="Homo-oligomeric flavin-containing Cys decarboxylases, HFCD"/>
    <property type="match status" value="1"/>
</dbReference>
<keyword evidence="1 3" id="KW-0210">Decarboxylase</keyword>
<dbReference type="GO" id="GO:0015941">
    <property type="term" value="P:pantothenate catabolic process"/>
    <property type="evidence" value="ECO:0007669"/>
    <property type="project" value="InterPro"/>
</dbReference>
<comment type="similarity">
    <text evidence="3 4">In the C-terminal section; belongs to the PPC synthetase family.</text>
</comment>
<evidence type="ECO:0000256" key="4">
    <source>
        <dbReference type="RuleBase" id="RU364078"/>
    </source>
</evidence>
<evidence type="ECO:0000259" key="5">
    <source>
        <dbReference type="Pfam" id="PF02441"/>
    </source>
</evidence>
<protein>
    <recommendedName>
        <fullName evidence="3">Coenzyme A biosynthesis bifunctional protein CoaBC</fullName>
    </recommendedName>
    <alternativeName>
        <fullName evidence="3">DNA/pantothenate metabolism flavoprotein</fullName>
    </alternativeName>
    <alternativeName>
        <fullName evidence="3">Phosphopantothenoylcysteine synthetase/decarboxylase</fullName>
        <shortName evidence="3">PPCS-PPCDC</shortName>
    </alternativeName>
    <domain>
        <recommendedName>
            <fullName evidence="3">Phosphopantothenoylcysteine decarboxylase</fullName>
            <shortName evidence="3">PPC decarboxylase</shortName>
            <shortName evidence="3">PPC-DC</shortName>
            <ecNumber evidence="3">4.1.1.36</ecNumber>
        </recommendedName>
        <alternativeName>
            <fullName evidence="3">CoaC</fullName>
        </alternativeName>
    </domain>
    <domain>
        <recommendedName>
            <fullName evidence="3">Phosphopantothenate--cysteine ligase</fullName>
            <ecNumber evidence="3">6.3.2.5</ecNumber>
        </recommendedName>
        <alternativeName>
            <fullName evidence="3">CoaB</fullName>
        </alternativeName>
        <alternativeName>
            <fullName evidence="3">Phosphopantothenoylcysteine synthetase</fullName>
            <shortName evidence="3">PPC synthetase</shortName>
            <shortName evidence="3">PPC-S</shortName>
        </alternativeName>
    </domain>
</protein>
<evidence type="ECO:0000313" key="7">
    <source>
        <dbReference type="EMBL" id="SDS50842.1"/>
    </source>
</evidence>
<sequence>MRVLLGVSGGIAAYKAVLLLRLLREQGHRVRVIPTEAALRFVGAPTWEALSGEPATAAVFEDVEHVPHVALGQEADLVVVAPATADLLARAAHGRADDLLTSALLTARCPVVMAPAMHTEMWEHPATVANVETLRSRGVTVVEPASGRLTGTDTGPGRLPEPEEILTAALSAVRAPGDLAGRHVVVSAGGTREPIDPVRFLGNRSSGRQGVELARAATARGAVVTLVAANVELPVHPSDVGQIVRVGSALELETAVRDAARDADVVVMAAAVADFRPARTPETKIKKVAGQAPAAIELVENPDILAGLARDRARAGQIVVGFAAETGDENGSVIDHGRAKARRKGADLLAVNEVGAHQGFGVADNTVTIVDPDGVVVGHSSGTKRDVADGIWDAVVGLLPPA</sequence>
<keyword evidence="3 4" id="KW-0288">FMN</keyword>
<feature type="binding site" evidence="3">
    <location>
        <begin position="302"/>
        <end position="305"/>
    </location>
    <ligand>
        <name>CTP</name>
        <dbReference type="ChEBI" id="CHEBI:37563"/>
    </ligand>
</feature>
<evidence type="ECO:0000256" key="1">
    <source>
        <dbReference type="ARBA" id="ARBA00022793"/>
    </source>
</evidence>
<comment type="similarity">
    <text evidence="3 4">In the N-terminal section; belongs to the HFCD (homo-oligomeric flavin containing Cys decarboxylase) superfamily.</text>
</comment>
<dbReference type="Proteomes" id="UP000185663">
    <property type="component" value="Chromosome I"/>
</dbReference>
<dbReference type="GO" id="GO:0010181">
    <property type="term" value="F:FMN binding"/>
    <property type="evidence" value="ECO:0007669"/>
    <property type="project" value="UniProtKB-UniRule"/>
</dbReference>
<comment type="pathway">
    <text evidence="3 4">Cofactor biosynthesis; coenzyme A biosynthesis; CoA from (R)-pantothenate: step 2/5.</text>
</comment>
<proteinExistence type="inferred from homology"/>
<keyword evidence="3" id="KW-0511">Multifunctional enzyme</keyword>
<dbReference type="PANTHER" id="PTHR14359">
    <property type="entry name" value="HOMO-OLIGOMERIC FLAVIN CONTAINING CYS DECARBOXYLASE FAMILY"/>
    <property type="match status" value="1"/>
</dbReference>
<dbReference type="OrthoDB" id="9802554at2"/>
<dbReference type="GO" id="GO:0071513">
    <property type="term" value="C:phosphopantothenoylcysteine decarboxylase complex"/>
    <property type="evidence" value="ECO:0007669"/>
    <property type="project" value="TreeGrafter"/>
</dbReference>
<feature type="binding site" evidence="3">
    <location>
        <position position="284"/>
    </location>
    <ligand>
        <name>CTP</name>
        <dbReference type="ChEBI" id="CHEBI:37563"/>
    </ligand>
</feature>
<comment type="caution">
    <text evidence="3">Lacks conserved residue(s) required for the propagation of feature annotation.</text>
</comment>
<dbReference type="GO" id="GO:0004633">
    <property type="term" value="F:phosphopantothenoylcysteine decarboxylase activity"/>
    <property type="evidence" value="ECO:0007669"/>
    <property type="project" value="UniProtKB-UniRule"/>
</dbReference>
<comment type="catalytic activity">
    <reaction evidence="3 4">
        <text>N-[(R)-4-phosphopantothenoyl]-L-cysteine + H(+) = (R)-4'-phosphopantetheine + CO2</text>
        <dbReference type="Rhea" id="RHEA:16793"/>
        <dbReference type="ChEBI" id="CHEBI:15378"/>
        <dbReference type="ChEBI" id="CHEBI:16526"/>
        <dbReference type="ChEBI" id="CHEBI:59458"/>
        <dbReference type="ChEBI" id="CHEBI:61723"/>
        <dbReference type="EC" id="4.1.1.36"/>
    </reaction>
</comment>
<comment type="cofactor">
    <cofactor evidence="3">
        <name>FMN</name>
        <dbReference type="ChEBI" id="CHEBI:58210"/>
    </cofactor>
    <text evidence="3">Binds 1 FMN per subunit.</text>
</comment>
<dbReference type="UniPathway" id="UPA00241">
    <property type="reaction ID" value="UER00353"/>
</dbReference>
<feature type="region of interest" description="Phosphopantothenate--cysteine ligase" evidence="3">
    <location>
        <begin position="184"/>
        <end position="402"/>
    </location>
</feature>
<evidence type="ECO:0000313" key="8">
    <source>
        <dbReference type="Proteomes" id="UP000185663"/>
    </source>
</evidence>